<feature type="compositionally biased region" description="Low complexity" evidence="2">
    <location>
        <begin position="208"/>
        <end position="223"/>
    </location>
</feature>
<evidence type="ECO:0000256" key="1">
    <source>
        <dbReference type="SAM" id="Coils"/>
    </source>
</evidence>
<feature type="compositionally biased region" description="Basic and acidic residues" evidence="2">
    <location>
        <begin position="438"/>
        <end position="452"/>
    </location>
</feature>
<feature type="compositionally biased region" description="Basic and acidic residues" evidence="2">
    <location>
        <begin position="386"/>
        <end position="419"/>
    </location>
</feature>
<organism evidence="3 4">
    <name type="scientific">Extremus antarcticus</name>
    <dbReference type="NCBI Taxonomy" id="702011"/>
    <lineage>
        <taxon>Eukaryota</taxon>
        <taxon>Fungi</taxon>
        <taxon>Dikarya</taxon>
        <taxon>Ascomycota</taxon>
        <taxon>Pezizomycotina</taxon>
        <taxon>Dothideomycetes</taxon>
        <taxon>Dothideomycetidae</taxon>
        <taxon>Mycosphaerellales</taxon>
        <taxon>Extremaceae</taxon>
        <taxon>Extremus</taxon>
    </lineage>
</organism>
<feature type="region of interest" description="Disordered" evidence="2">
    <location>
        <begin position="262"/>
        <end position="452"/>
    </location>
</feature>
<keyword evidence="4" id="KW-1185">Reference proteome</keyword>
<sequence length="452" mass="50184">MSMLLTIAQPPRTDFGGRISHDFSPRIPLAKSRLSPQPKVDSPVSSLRVSATSDHKMSTPHRGLPPPSAMTLPDPGRPHQIFQPSSNTLPNAPSPFDNHGESYKAWMAAKAEEEKRKQEEERTRQEVNRLEQRRLEQSMLREALQAGVPPAAIPLIYAGIEWLQQYAGQMQANQHQVLQQQQSSPELRREPRLIGQVPPAYPITQPHQVVPSQHPEQSQQQPPAHSTFSAYQPGPPRPPPTSAPRSATHTSLPRLTTADIYNQQPNQHQGPSSAHPLQQSQTISQDHPTSSPSIYFHHWVPPNESKSTQPPTPASRGEPMSAHPGSHLSESDYKESPRKRKAQGPHQPAPPPSAGPQYTSPSFSNASSTSRKKTSHHRSGSNASAREGDSRPDNRRDREPRRSTQPESRHSSAEERRPPEQPSLPAEESSGRMSTDPQPEHRLDRPQSRGAR</sequence>
<dbReference type="Proteomes" id="UP001271007">
    <property type="component" value="Unassembled WGS sequence"/>
</dbReference>
<reference evidence="3" key="1">
    <citation type="submission" date="2023-04" db="EMBL/GenBank/DDBJ databases">
        <title>Black Yeasts Isolated from many extreme environments.</title>
        <authorList>
            <person name="Coleine C."/>
            <person name="Stajich J.E."/>
            <person name="Selbmann L."/>
        </authorList>
    </citation>
    <scope>NUCLEOTIDE SEQUENCE</scope>
    <source>
        <strain evidence="3">CCFEE 5312</strain>
    </source>
</reference>
<feature type="region of interest" description="Disordered" evidence="2">
    <location>
        <begin position="197"/>
        <end position="249"/>
    </location>
</feature>
<feature type="compositionally biased region" description="Polar residues" evidence="2">
    <location>
        <begin position="43"/>
        <end position="52"/>
    </location>
</feature>
<feature type="compositionally biased region" description="Low complexity" evidence="2">
    <location>
        <begin position="355"/>
        <end position="369"/>
    </location>
</feature>
<comment type="caution">
    <text evidence="3">The sequence shown here is derived from an EMBL/GenBank/DDBJ whole genome shotgun (WGS) entry which is preliminary data.</text>
</comment>
<accession>A0AAJ0G825</accession>
<dbReference type="EMBL" id="JAWDJX010000019">
    <property type="protein sequence ID" value="KAK3052764.1"/>
    <property type="molecule type" value="Genomic_DNA"/>
</dbReference>
<dbReference type="AlphaFoldDB" id="A0AAJ0G825"/>
<feature type="compositionally biased region" description="Basic residues" evidence="2">
    <location>
        <begin position="370"/>
        <end position="379"/>
    </location>
</feature>
<protein>
    <submittedName>
        <fullName evidence="3">Uncharacterized protein</fullName>
    </submittedName>
</protein>
<keyword evidence="1" id="KW-0175">Coiled coil</keyword>
<evidence type="ECO:0000256" key="2">
    <source>
        <dbReference type="SAM" id="MobiDB-lite"/>
    </source>
</evidence>
<evidence type="ECO:0000313" key="3">
    <source>
        <dbReference type="EMBL" id="KAK3052764.1"/>
    </source>
</evidence>
<gene>
    <name evidence="3" type="ORF">LTR09_006247</name>
</gene>
<name>A0AAJ0G825_9PEZI</name>
<evidence type="ECO:0000313" key="4">
    <source>
        <dbReference type="Proteomes" id="UP001271007"/>
    </source>
</evidence>
<feature type="coiled-coil region" evidence="1">
    <location>
        <begin position="103"/>
        <end position="133"/>
    </location>
</feature>
<feature type="compositionally biased region" description="Pro residues" evidence="2">
    <location>
        <begin position="233"/>
        <end position="242"/>
    </location>
</feature>
<feature type="compositionally biased region" description="Polar residues" evidence="2">
    <location>
        <begin position="82"/>
        <end position="91"/>
    </location>
</feature>
<feature type="region of interest" description="Disordered" evidence="2">
    <location>
        <begin position="1"/>
        <end position="100"/>
    </location>
</feature>
<proteinExistence type="predicted"/>
<feature type="compositionally biased region" description="Polar residues" evidence="2">
    <location>
        <begin position="262"/>
        <end position="293"/>
    </location>
</feature>